<evidence type="ECO:0000313" key="2">
    <source>
        <dbReference type="EMBL" id="BBD09603.1"/>
    </source>
</evidence>
<accession>A0A2Z6B2C1</accession>
<dbReference type="RefSeq" id="WP_126380636.1">
    <property type="nucleotide sequence ID" value="NZ_AP017378.1"/>
</dbReference>
<sequence>MATKRLCPAADGDSALGKDTKRWGDIQTHALNGQNIALDGAAAHDLPGLVLLATEAQAQDPAIDTKAVTPMGLMAAISGKLDTTAKASTIQAEAGMDDETWMTPALTSAAIAALTETPPSIPAGTVVAMASSTRPDGWLECNGASLSTSTYADLYAVIGTTFGSGTGTFKLPDLRGEFLRGWDHNRGVDSGRTVGSTQAQAYKSHTHAASIPNAISEGSGRGLIYMTSSGATSITSGSSGGSETRPRNIALIYLIKY</sequence>
<dbReference type="KEGG" id="dfl:DFE_2877"/>
<proteinExistence type="predicted"/>
<dbReference type="Gene3D" id="3.90.1340.10">
    <property type="entry name" value="Phage tail collar domain"/>
    <property type="match status" value="1"/>
</dbReference>
<evidence type="ECO:0000313" key="3">
    <source>
        <dbReference type="Proteomes" id="UP000269883"/>
    </source>
</evidence>
<gene>
    <name evidence="2" type="ORF">DFE_2877</name>
</gene>
<dbReference type="InterPro" id="IPR037053">
    <property type="entry name" value="Phage_tail_collar_dom_sf"/>
</dbReference>
<dbReference type="InterPro" id="IPR011083">
    <property type="entry name" value="Phage_tail_collar_dom"/>
</dbReference>
<protein>
    <submittedName>
        <fullName evidence="2">Putative phage tail fiber-related protein</fullName>
    </submittedName>
</protein>
<name>A0A2Z6B2C1_9BACT</name>
<dbReference type="AlphaFoldDB" id="A0A2Z6B2C1"/>
<evidence type="ECO:0000259" key="1">
    <source>
        <dbReference type="Pfam" id="PF07484"/>
    </source>
</evidence>
<feature type="domain" description="Phage tail collar" evidence="1">
    <location>
        <begin position="124"/>
        <end position="179"/>
    </location>
</feature>
<dbReference type="Proteomes" id="UP000269883">
    <property type="component" value="Chromosome"/>
</dbReference>
<keyword evidence="3" id="KW-1185">Reference proteome</keyword>
<dbReference type="OrthoDB" id="5455928at2"/>
<reference evidence="2 3" key="1">
    <citation type="journal article" date="2018" name="Sci. Adv.">
        <title>Multi-heme cytochromes provide a pathway for survival in energy-limited environments.</title>
        <authorList>
            <person name="Deng X."/>
            <person name="Dohmae N."/>
            <person name="Nealson K.H."/>
            <person name="Hashimoto K."/>
            <person name="Okamoto A."/>
        </authorList>
    </citation>
    <scope>NUCLEOTIDE SEQUENCE [LARGE SCALE GENOMIC DNA]</scope>
    <source>
        <strain evidence="2 3">IS5</strain>
    </source>
</reference>
<organism evidence="2 3">
    <name type="scientific">Desulfovibrio ferrophilus</name>
    <dbReference type="NCBI Taxonomy" id="241368"/>
    <lineage>
        <taxon>Bacteria</taxon>
        <taxon>Pseudomonadati</taxon>
        <taxon>Thermodesulfobacteriota</taxon>
        <taxon>Desulfovibrionia</taxon>
        <taxon>Desulfovibrionales</taxon>
        <taxon>Desulfovibrionaceae</taxon>
        <taxon>Desulfovibrio</taxon>
    </lineage>
</organism>
<dbReference type="EMBL" id="AP017378">
    <property type="protein sequence ID" value="BBD09603.1"/>
    <property type="molecule type" value="Genomic_DNA"/>
</dbReference>
<dbReference type="Pfam" id="PF07484">
    <property type="entry name" value="Collar"/>
    <property type="match status" value="1"/>
</dbReference>
<dbReference type="SUPFAM" id="SSF88874">
    <property type="entry name" value="Receptor-binding domain of short tail fibre protein gp12"/>
    <property type="match status" value="1"/>
</dbReference>